<dbReference type="Pfam" id="PF15428">
    <property type="entry name" value="Imm26"/>
    <property type="match status" value="1"/>
</dbReference>
<dbReference type="InterPro" id="IPR029278">
    <property type="entry name" value="Imm26"/>
</dbReference>
<accession>A0ABS5D7L7</accession>
<dbReference type="Proteomes" id="UP000679008">
    <property type="component" value="Unassembled WGS sequence"/>
</dbReference>
<sequence length="386" mass="45794">MKFELNNHQRKYLGLEIVPDHWEKVEITKEIFVYFDGNTIRKKISVGEYSYQEIKLEEDTQNRTILLPKTSRGKEKKLNFSSLEARNGIGMYFSFNIGGIIIGNHSTEKTYYSTSFENIKFESIKDLPLWLDNYISNTTESDLNDLQKIATEKRKRIDLKEGDFFIYKVDRKSYGYGRLICDVRKIRKNPDFKKDKNYGLSHLMTQPLVIKIYHLIDETKDKDLSCLKSLKSFPSQYIMDNLLYYGDFEVIGNLPLEDWEIDFPVSYARSISYGDFDTVYLQYGEIYKETQRDKFYKYIEIPNPNSKTDWDKLKFNPYRNESIGFGLDINKQTLLQAISENSNQSYWNEEFYGRDTDLRNPMNMEIKKEIFDFFQLDSSKSYSENL</sequence>
<evidence type="ECO:0000313" key="2">
    <source>
        <dbReference type="Proteomes" id="UP000679008"/>
    </source>
</evidence>
<dbReference type="RefSeq" id="WP_210791901.1">
    <property type="nucleotide sequence ID" value="NZ_JAGPXB010000026.1"/>
</dbReference>
<dbReference type="EMBL" id="JAGPXB010000026">
    <property type="protein sequence ID" value="MBQ0910030.1"/>
    <property type="molecule type" value="Genomic_DNA"/>
</dbReference>
<evidence type="ECO:0000313" key="1">
    <source>
        <dbReference type="EMBL" id="MBQ0910030.1"/>
    </source>
</evidence>
<proteinExistence type="predicted"/>
<name>A0ABS5D7L7_9FLAO</name>
<comment type="caution">
    <text evidence="1">The sequence shown here is derived from an EMBL/GenBank/DDBJ whole genome shotgun (WGS) entry which is preliminary data.</text>
</comment>
<protein>
    <submittedName>
        <fullName evidence="1">Immunity 26/phosphotriesterase HocA family protein</fullName>
    </submittedName>
</protein>
<gene>
    <name evidence="1" type="ORF">KBJ98_15060</name>
</gene>
<reference evidence="1 2" key="1">
    <citation type="submission" date="2021-04" db="EMBL/GenBank/DDBJ databases">
        <title>Description of novel Flavobacterium sp. F-328.</title>
        <authorList>
            <person name="Saticioglu I.B."/>
        </authorList>
    </citation>
    <scope>NUCLEOTIDE SEQUENCE [LARGE SCALE GENOMIC DNA]</scope>
    <source>
        <strain evidence="1 2">F-328</strain>
    </source>
</reference>
<keyword evidence="2" id="KW-1185">Reference proteome</keyword>
<organism evidence="1 2">
    <name type="scientific">Flavobacterium erciyesense</name>
    <dbReference type="NCBI Taxonomy" id="2825842"/>
    <lineage>
        <taxon>Bacteria</taxon>
        <taxon>Pseudomonadati</taxon>
        <taxon>Bacteroidota</taxon>
        <taxon>Flavobacteriia</taxon>
        <taxon>Flavobacteriales</taxon>
        <taxon>Flavobacteriaceae</taxon>
        <taxon>Flavobacterium</taxon>
    </lineage>
</organism>